<organism evidence="22 23">
    <name type="scientific">Terasakiispira papahanaumokuakeensis</name>
    <dbReference type="NCBI Taxonomy" id="197479"/>
    <lineage>
        <taxon>Bacteria</taxon>
        <taxon>Pseudomonadati</taxon>
        <taxon>Pseudomonadota</taxon>
        <taxon>Gammaproteobacteria</taxon>
        <taxon>Oceanospirillales</taxon>
        <taxon>Terasakiispira</taxon>
    </lineage>
</organism>
<dbReference type="OrthoDB" id="188433at2"/>
<dbReference type="PRINTS" id="PR01486">
    <property type="entry name" value="PHPHLIPASEA1"/>
</dbReference>
<feature type="binding site" description="in dimeric form" evidence="19">
    <location>
        <position position="156"/>
    </location>
    <ligand>
        <name>Ca(2+)</name>
        <dbReference type="ChEBI" id="CHEBI:29108"/>
        <label>1</label>
    </ligand>
</feature>
<dbReference type="RefSeq" id="WP_068998523.1">
    <property type="nucleotide sequence ID" value="NZ_MDTQ01000001.1"/>
</dbReference>
<reference evidence="22 23" key="1">
    <citation type="submission" date="2016-08" db="EMBL/GenBank/DDBJ databases">
        <authorList>
            <person name="Seilhamer J.J."/>
        </authorList>
    </citation>
    <scope>NUCLEOTIDE SEQUENCE [LARGE SCALE GENOMIC DNA]</scope>
    <source>
        <strain evidence="22 23">PH27A</strain>
    </source>
</reference>
<dbReference type="CDD" id="cd00541">
    <property type="entry name" value="OMPLA"/>
    <property type="match status" value="1"/>
</dbReference>
<dbReference type="Pfam" id="PF02253">
    <property type="entry name" value="PLA1"/>
    <property type="match status" value="1"/>
</dbReference>
<evidence type="ECO:0000256" key="18">
    <source>
        <dbReference type="PIRSR" id="PIRSR603187-1"/>
    </source>
</evidence>
<protein>
    <recommendedName>
        <fullName evidence="7 20">Phospholipase A1</fullName>
        <ecNumber evidence="5 20">3.1.1.32</ecNumber>
        <ecNumber evidence="6 20">3.1.1.4</ecNumber>
    </recommendedName>
    <alternativeName>
        <fullName evidence="20">Phosphatidylcholine 1-acylhydrolase</fullName>
    </alternativeName>
</protein>
<comment type="similarity">
    <text evidence="3 20">Belongs to the phospholipase A1 family.</text>
</comment>
<feature type="active site" description="Proton acceptor" evidence="18">
    <location>
        <position position="192"/>
    </location>
</feature>
<dbReference type="InterPro" id="IPR036541">
    <property type="entry name" value="PLipase_A1_sf"/>
</dbReference>
<evidence type="ECO:0000256" key="3">
    <source>
        <dbReference type="ARBA" id="ARBA00010525"/>
    </source>
</evidence>
<keyword evidence="13 19" id="KW-0106">Calcium</keyword>
<feature type="active site" description="Nucleophile" evidence="18">
    <location>
        <position position="194"/>
    </location>
</feature>
<evidence type="ECO:0000256" key="21">
    <source>
        <dbReference type="SAM" id="MobiDB-lite"/>
    </source>
</evidence>
<evidence type="ECO:0000313" key="23">
    <source>
        <dbReference type="Proteomes" id="UP000094291"/>
    </source>
</evidence>
<comment type="subcellular location">
    <subcellularLocation>
        <location evidence="20">Cell outer membrane</location>
        <topology evidence="20">Multi-pass membrane protein</topology>
    </subcellularLocation>
    <text evidence="20">One of the very few enzymes located there.</text>
</comment>
<dbReference type="SUPFAM" id="SSF56931">
    <property type="entry name" value="Outer membrane phospholipase A (OMPLA)"/>
    <property type="match status" value="1"/>
</dbReference>
<comment type="catalytic activity">
    <reaction evidence="1 20">
        <text>a 1,2-diacyl-sn-glycero-3-phosphocholine + H2O = a 2-acyl-sn-glycero-3-phosphocholine + a fatty acid + H(+)</text>
        <dbReference type="Rhea" id="RHEA:18689"/>
        <dbReference type="ChEBI" id="CHEBI:15377"/>
        <dbReference type="ChEBI" id="CHEBI:15378"/>
        <dbReference type="ChEBI" id="CHEBI:28868"/>
        <dbReference type="ChEBI" id="CHEBI:57643"/>
        <dbReference type="ChEBI" id="CHEBI:57875"/>
        <dbReference type="EC" id="3.1.1.32"/>
    </reaction>
</comment>
<dbReference type="EC" id="3.1.1.4" evidence="6 20"/>
<evidence type="ECO:0000256" key="4">
    <source>
        <dbReference type="ARBA" id="ARBA00011702"/>
    </source>
</evidence>
<feature type="region of interest" description="Disordered" evidence="21">
    <location>
        <begin position="26"/>
        <end position="63"/>
    </location>
</feature>
<name>A0A1E2VA55_9GAMM</name>
<keyword evidence="23" id="KW-1185">Reference proteome</keyword>
<feature type="binding site" description="in dimeric form" evidence="19">
    <location>
        <position position="202"/>
    </location>
    <ligand>
        <name>Ca(2+)</name>
        <dbReference type="ChEBI" id="CHEBI:29108"/>
        <label>1</label>
    </ligand>
</feature>
<comment type="catalytic activity">
    <reaction evidence="2 20">
        <text>a 1,2-diacyl-sn-glycero-3-phosphocholine + H2O = a 1-acyl-sn-glycero-3-phosphocholine + a fatty acid + H(+)</text>
        <dbReference type="Rhea" id="RHEA:15801"/>
        <dbReference type="ChEBI" id="CHEBI:15377"/>
        <dbReference type="ChEBI" id="CHEBI:15378"/>
        <dbReference type="ChEBI" id="CHEBI:28868"/>
        <dbReference type="ChEBI" id="CHEBI:57643"/>
        <dbReference type="ChEBI" id="CHEBI:58168"/>
        <dbReference type="EC" id="3.1.1.4"/>
    </reaction>
</comment>
<evidence type="ECO:0000256" key="15">
    <source>
        <dbReference type="ARBA" id="ARBA00023098"/>
    </source>
</evidence>
<dbReference type="EMBL" id="MDTQ01000001">
    <property type="protein sequence ID" value="ODC03898.1"/>
    <property type="molecule type" value="Genomic_DNA"/>
</dbReference>
<keyword evidence="14 20" id="KW-0442">Lipid degradation</keyword>
<keyword evidence="9" id="KW-0812">Transmembrane</keyword>
<keyword evidence="11" id="KW-0732">Signal</keyword>
<feature type="binding site" description="in dimeric form" evidence="19">
    <location>
        <position position="197"/>
    </location>
    <ligand>
        <name>Ca(2+)</name>
        <dbReference type="ChEBI" id="CHEBI:29108"/>
        <label>1</label>
    </ligand>
</feature>
<sequence>MPHRLPHWLIMATLIASPAWAERPSEDVNAHSVESNTSSESTTDNAGSTQSDEEPLIEPIPPKALDSRRIDESIAEENPSAFTTFRANYLLPVTYSHHLSEQHYPDFEDHGLQHTEAKFQLSFKFKVLDKALPWDGSLYFAYTQRSWWQVYNAAASRPFRETNYQPEAFTSFPNNMTFLGWTNRENRFGFAHQSNGRGNPLSRSWNYLYVDSIWGRGNWALSLAPRWRLPESDEDDDNPDLTQYKGYMDVGLTYAHNKNEYSLSVFGNPKYNNYGGTLEWSFPLKRKLRGFVQIAAGYGESMVDYDLENYRLGFGIQFSSLLGH</sequence>
<evidence type="ECO:0000256" key="5">
    <source>
        <dbReference type="ARBA" id="ARBA00013179"/>
    </source>
</evidence>
<keyword evidence="16" id="KW-0472">Membrane</keyword>
<dbReference type="Gene3D" id="2.40.230.10">
    <property type="entry name" value="Phospholipase A1"/>
    <property type="match status" value="1"/>
</dbReference>
<evidence type="ECO:0000256" key="9">
    <source>
        <dbReference type="ARBA" id="ARBA00022692"/>
    </source>
</evidence>
<gene>
    <name evidence="22" type="ORF">BFW38_10425</name>
</gene>
<dbReference type="PANTHER" id="PTHR40457">
    <property type="entry name" value="PHOSPHOLIPASE A1"/>
    <property type="match status" value="1"/>
</dbReference>
<evidence type="ECO:0000256" key="20">
    <source>
        <dbReference type="RuleBase" id="RU366027"/>
    </source>
</evidence>
<evidence type="ECO:0000256" key="8">
    <source>
        <dbReference type="ARBA" id="ARBA00022452"/>
    </source>
</evidence>
<evidence type="ECO:0000256" key="14">
    <source>
        <dbReference type="ARBA" id="ARBA00022963"/>
    </source>
</evidence>
<dbReference type="GO" id="GO:0008970">
    <property type="term" value="F:phospholipase A1 activity"/>
    <property type="evidence" value="ECO:0007669"/>
    <property type="project" value="UniProtKB-EC"/>
</dbReference>
<evidence type="ECO:0000256" key="10">
    <source>
        <dbReference type="ARBA" id="ARBA00022723"/>
    </source>
</evidence>
<evidence type="ECO:0000256" key="13">
    <source>
        <dbReference type="ARBA" id="ARBA00022837"/>
    </source>
</evidence>
<keyword evidence="10 19" id="KW-0479">Metal-binding</keyword>
<comment type="caution">
    <text evidence="22">The sequence shown here is derived from an EMBL/GenBank/DDBJ whole genome shotgun (WGS) entry which is preliminary data.</text>
</comment>
<proteinExistence type="inferred from homology"/>
<dbReference type="GO" id="GO:0009279">
    <property type="term" value="C:cell outer membrane"/>
    <property type="evidence" value="ECO:0007669"/>
    <property type="project" value="UniProtKB-SubCell"/>
</dbReference>
<evidence type="ECO:0000256" key="17">
    <source>
        <dbReference type="ARBA" id="ARBA00023237"/>
    </source>
</evidence>
<feature type="compositionally biased region" description="Low complexity" evidence="21">
    <location>
        <begin position="32"/>
        <end position="43"/>
    </location>
</feature>
<evidence type="ECO:0000256" key="16">
    <source>
        <dbReference type="ARBA" id="ARBA00023136"/>
    </source>
</evidence>
<dbReference type="GO" id="GO:0016042">
    <property type="term" value="P:lipid catabolic process"/>
    <property type="evidence" value="ECO:0007669"/>
    <property type="project" value="UniProtKB-KW"/>
</dbReference>
<dbReference type="GO" id="GO:0004623">
    <property type="term" value="F:phospholipase A2 activity"/>
    <property type="evidence" value="ECO:0007669"/>
    <property type="project" value="UniProtKB-EC"/>
</dbReference>
<evidence type="ECO:0000256" key="19">
    <source>
        <dbReference type="PIRSR" id="PIRSR603187-2"/>
    </source>
</evidence>
<keyword evidence="12 20" id="KW-0378">Hydrolase</keyword>
<comment type="subunit">
    <text evidence="4 20">Homodimer; dimerization is reversible, and the dimeric form is the active one.</text>
</comment>
<dbReference type="Proteomes" id="UP000094291">
    <property type="component" value="Unassembled WGS sequence"/>
</dbReference>
<keyword evidence="15 20" id="KW-0443">Lipid metabolism</keyword>
<accession>A0A1E2VA55</accession>
<evidence type="ECO:0000256" key="1">
    <source>
        <dbReference type="ARBA" id="ARBA00000111"/>
    </source>
</evidence>
<evidence type="ECO:0000256" key="2">
    <source>
        <dbReference type="ARBA" id="ARBA00001604"/>
    </source>
</evidence>
<dbReference type="EC" id="3.1.1.32" evidence="5 20"/>
<comment type="function">
    <text evidence="20">Hydrolysis of phosphatidylcholine with phospholipase A2 (EC 3.1.1.4) and phospholipase A1 (EC 3.1.1.32) activities.</text>
</comment>
<keyword evidence="8" id="KW-1134">Transmembrane beta strand</keyword>
<dbReference type="STRING" id="197479.BFW38_10425"/>
<comment type="cofactor">
    <cofactor evidence="20">
        <name>Ca(2+)</name>
        <dbReference type="ChEBI" id="CHEBI:29108"/>
    </cofactor>
    <text evidence="20">Binds 1 Ca(2+) ion per monomer. In the dimeric form the Ca(2+) is bound by different amino acids with binding of each Ca(2+) shared with ligands coming from each monomer. The Ca(2+) ion may have a role in catalysis.</text>
</comment>
<evidence type="ECO:0000256" key="7">
    <source>
        <dbReference type="ARBA" id="ARBA00021726"/>
    </source>
</evidence>
<dbReference type="GO" id="GO:0005509">
    <property type="term" value="F:calcium ion binding"/>
    <property type="evidence" value="ECO:0007669"/>
    <property type="project" value="TreeGrafter"/>
</dbReference>
<feature type="binding site" description="in dimeric form" evidence="19">
    <location>
        <position position="237"/>
    </location>
    <ligand>
        <name>Ca(2+)</name>
        <dbReference type="ChEBI" id="CHEBI:29108"/>
        <label>1</label>
    </ligand>
</feature>
<keyword evidence="17 20" id="KW-0998">Cell outer membrane</keyword>
<evidence type="ECO:0000313" key="22">
    <source>
        <dbReference type="EMBL" id="ODC03898.1"/>
    </source>
</evidence>
<evidence type="ECO:0000256" key="11">
    <source>
        <dbReference type="ARBA" id="ARBA00022729"/>
    </source>
</evidence>
<dbReference type="PANTHER" id="PTHR40457:SF1">
    <property type="entry name" value="PHOSPHOLIPASE A1"/>
    <property type="match status" value="1"/>
</dbReference>
<dbReference type="AlphaFoldDB" id="A0A1E2VA55"/>
<evidence type="ECO:0000256" key="12">
    <source>
        <dbReference type="ARBA" id="ARBA00022801"/>
    </source>
</evidence>
<dbReference type="InterPro" id="IPR003187">
    <property type="entry name" value="PLipase_A1"/>
</dbReference>
<evidence type="ECO:0000256" key="6">
    <source>
        <dbReference type="ARBA" id="ARBA00013278"/>
    </source>
</evidence>